<dbReference type="EMBL" id="KV000538">
    <property type="protein sequence ID" value="KZV40127.1"/>
    <property type="molecule type" value="Genomic_DNA"/>
</dbReference>
<organism evidence="2 3">
    <name type="scientific">Dorcoceras hygrometricum</name>
    <dbReference type="NCBI Taxonomy" id="472368"/>
    <lineage>
        <taxon>Eukaryota</taxon>
        <taxon>Viridiplantae</taxon>
        <taxon>Streptophyta</taxon>
        <taxon>Embryophyta</taxon>
        <taxon>Tracheophyta</taxon>
        <taxon>Spermatophyta</taxon>
        <taxon>Magnoliopsida</taxon>
        <taxon>eudicotyledons</taxon>
        <taxon>Gunneridae</taxon>
        <taxon>Pentapetalae</taxon>
        <taxon>asterids</taxon>
        <taxon>lamiids</taxon>
        <taxon>Lamiales</taxon>
        <taxon>Gesneriaceae</taxon>
        <taxon>Didymocarpoideae</taxon>
        <taxon>Trichosporeae</taxon>
        <taxon>Loxocarpinae</taxon>
        <taxon>Dorcoceras</taxon>
    </lineage>
</organism>
<proteinExistence type="predicted"/>
<sequence>MDPHYIQRLRDEVIYLHSLWHQGPPLISREREDDLAEEGGNPRKTNPNNQAPEPMSSPGKEWPFVTPPPAEATSSWGTLAAKPVQLHKSSSPEEQSKFSGRNAQMKALKTVRDFLMGNDDDADSESGSIGSSSDEDDEFMEEDDGRKEYTFFLKVVTEDAELKDYYGKNYAKGEFICFICATVGGKNTGKRFKGCLPLVQHSITVAKTKRRRAHRAFGQAVCKILGWDIDRLSTVVSLLSDSSVGAQVGQNADGKDNSIGIDKMLASEDGNNCEVVLQNATSDSGSLASTDKGIANSTGTDANITLEGLDVVQTSNVEETVTGGLTGVSIWIKFLSLYSSAFWCRIWYCWFRHEFGIVFDISCLLKNCLVDDDVNNTMEGLGAVDLSNEETVAEGLKSIAFMKCGI</sequence>
<dbReference type="PANTHER" id="PTHR34546:SF3">
    <property type="entry name" value="OS06G0153600 PROTEIN"/>
    <property type="match status" value="1"/>
</dbReference>
<evidence type="ECO:0000313" key="2">
    <source>
        <dbReference type="EMBL" id="KZV40127.1"/>
    </source>
</evidence>
<evidence type="ECO:0000256" key="1">
    <source>
        <dbReference type="SAM" id="MobiDB-lite"/>
    </source>
</evidence>
<feature type="region of interest" description="Disordered" evidence="1">
    <location>
        <begin position="116"/>
        <end position="142"/>
    </location>
</feature>
<evidence type="ECO:0000313" key="3">
    <source>
        <dbReference type="Proteomes" id="UP000250235"/>
    </source>
</evidence>
<dbReference type="OrthoDB" id="1929495at2759"/>
<feature type="compositionally biased region" description="Acidic residues" evidence="1">
    <location>
        <begin position="133"/>
        <end position="142"/>
    </location>
</feature>
<feature type="region of interest" description="Disordered" evidence="1">
    <location>
        <begin position="28"/>
        <end position="77"/>
    </location>
</feature>
<accession>A0A2Z7C6D1</accession>
<protein>
    <submittedName>
        <fullName evidence="2">Uncharacterized protein</fullName>
    </submittedName>
</protein>
<dbReference type="PANTHER" id="PTHR34546">
    <property type="entry name" value="OS06G0153600 PROTEIN"/>
    <property type="match status" value="1"/>
</dbReference>
<dbReference type="AlphaFoldDB" id="A0A2Z7C6D1"/>
<name>A0A2Z7C6D1_9LAMI</name>
<keyword evidence="3" id="KW-1185">Reference proteome</keyword>
<reference evidence="2 3" key="1">
    <citation type="journal article" date="2015" name="Proc. Natl. Acad. Sci. U.S.A.">
        <title>The resurrection genome of Boea hygrometrica: A blueprint for survival of dehydration.</title>
        <authorList>
            <person name="Xiao L."/>
            <person name="Yang G."/>
            <person name="Zhang L."/>
            <person name="Yang X."/>
            <person name="Zhao S."/>
            <person name="Ji Z."/>
            <person name="Zhou Q."/>
            <person name="Hu M."/>
            <person name="Wang Y."/>
            <person name="Chen M."/>
            <person name="Xu Y."/>
            <person name="Jin H."/>
            <person name="Xiao X."/>
            <person name="Hu G."/>
            <person name="Bao F."/>
            <person name="Hu Y."/>
            <person name="Wan P."/>
            <person name="Li L."/>
            <person name="Deng X."/>
            <person name="Kuang T."/>
            <person name="Xiang C."/>
            <person name="Zhu J.K."/>
            <person name="Oliver M.J."/>
            <person name="He Y."/>
        </authorList>
    </citation>
    <scope>NUCLEOTIDE SEQUENCE [LARGE SCALE GENOMIC DNA]</scope>
    <source>
        <strain evidence="3">cv. XS01</strain>
    </source>
</reference>
<gene>
    <name evidence="2" type="ORF">F511_40649</name>
</gene>
<dbReference type="Proteomes" id="UP000250235">
    <property type="component" value="Unassembled WGS sequence"/>
</dbReference>